<dbReference type="OrthoDB" id="10663193at2759"/>
<feature type="region of interest" description="Disordered" evidence="2">
    <location>
        <begin position="417"/>
        <end position="472"/>
    </location>
</feature>
<accession>A0A9W5WTU3</accession>
<evidence type="ECO:0000313" key="3">
    <source>
        <dbReference type="EMBL" id="GFE53201.1"/>
    </source>
</evidence>
<evidence type="ECO:0000256" key="1">
    <source>
        <dbReference type="SAM" id="Coils"/>
    </source>
</evidence>
<gene>
    <name evidence="3" type="ORF">BaOVIS_006050</name>
</gene>
<feature type="region of interest" description="Disordered" evidence="2">
    <location>
        <begin position="193"/>
        <end position="233"/>
    </location>
</feature>
<evidence type="ECO:0000256" key="2">
    <source>
        <dbReference type="SAM" id="MobiDB-lite"/>
    </source>
</evidence>
<feature type="compositionally biased region" description="Polar residues" evidence="2">
    <location>
        <begin position="425"/>
        <end position="438"/>
    </location>
</feature>
<reference evidence="3" key="1">
    <citation type="submission" date="2019-12" db="EMBL/GenBank/DDBJ databases">
        <title>Genome sequence of Babesia ovis.</title>
        <authorList>
            <person name="Yamagishi J."/>
            <person name="Sevinc F."/>
            <person name="Xuan X."/>
        </authorList>
    </citation>
    <scope>NUCLEOTIDE SEQUENCE</scope>
    <source>
        <strain evidence="3">Selcuk</strain>
    </source>
</reference>
<dbReference type="EMBL" id="BLIY01000006">
    <property type="protein sequence ID" value="GFE53201.1"/>
    <property type="molecule type" value="Genomic_DNA"/>
</dbReference>
<feature type="coiled-coil region" evidence="1">
    <location>
        <begin position="90"/>
        <end position="117"/>
    </location>
</feature>
<sequence length="506" mass="56036">MAKICNLKKGMAMLCLSLTFFSGFLFSTTTAAGIVLFDGTNKPKLVDGDNNLAKNILELRRLGFSVSNNKTQLETECYELSTYEGSDVDKRRDKAILRNLKKDAQKLSDKVKKYMDIGRAIQAYGDIEARLKETKKPKEVQEELNKRETVCNELYAKSYEINGDEIVRLTEDCKEYLKEAEVFVQRYLRDDDDMTVSTNGNAPAGTNGVPQNGDDAVAANKAPNSSPEPSPNVPPVAVQFVEEGEPDIVPVGEAEVPINLGAFVNDLSLMKDLNLVRNLLTDVLKTQEAVVTELSVDLSTAEDPQMLATRERAIELEKLIGPLLEVSQVYENINLTVSKYRSNEKRISSAATQVRKQELLKEQQDLQVIYQNIYGKYIKDIWKYQEKAREYLFKYRNLKDGVDDEVSGDKVVLQDGPALPRARAESNTADGGKQQNSKVPVAAAESGNAQDTDSNGENKSPAADGEIEESGGNMRSAAVIDEDSGYLRVSLLLVNLFALVQIIILV</sequence>
<keyword evidence="1" id="KW-0175">Coiled coil</keyword>
<keyword evidence="4" id="KW-1185">Reference proteome</keyword>
<dbReference type="Proteomes" id="UP001057455">
    <property type="component" value="Unassembled WGS sequence"/>
</dbReference>
<evidence type="ECO:0000313" key="4">
    <source>
        <dbReference type="Proteomes" id="UP001057455"/>
    </source>
</evidence>
<proteinExistence type="predicted"/>
<name>A0A9W5WTU3_BABOV</name>
<feature type="compositionally biased region" description="Polar residues" evidence="2">
    <location>
        <begin position="447"/>
        <end position="458"/>
    </location>
</feature>
<comment type="caution">
    <text evidence="3">The sequence shown here is derived from an EMBL/GenBank/DDBJ whole genome shotgun (WGS) entry which is preliminary data.</text>
</comment>
<organism evidence="3 4">
    <name type="scientific">Babesia ovis</name>
    <dbReference type="NCBI Taxonomy" id="5869"/>
    <lineage>
        <taxon>Eukaryota</taxon>
        <taxon>Sar</taxon>
        <taxon>Alveolata</taxon>
        <taxon>Apicomplexa</taxon>
        <taxon>Aconoidasida</taxon>
        <taxon>Piroplasmida</taxon>
        <taxon>Babesiidae</taxon>
        <taxon>Babesia</taxon>
    </lineage>
</organism>
<protein>
    <submittedName>
        <fullName evidence="3">Uncharacterized protein</fullName>
    </submittedName>
</protein>
<dbReference type="AlphaFoldDB" id="A0A9W5WTU3"/>